<feature type="domain" description="CENP-T/Histone H4 histone fold" evidence="7">
    <location>
        <begin position="689"/>
        <end position="785"/>
    </location>
</feature>
<sequence length="797" mass="89591">MDTTEDLSARVLLRNILSTEPPMTPITNSVPQGPNTNRQRRSNRLSQRDAQTPQDMLRRSLRQKLRESITRKSLPANKRRTTSTLRQPNKSATTSMLFNEGDTPRHILMNILQTEPVKSPVVHEKGAPEDSEAPSTSSISSIELSGLELPDLTLGNAASTATRLTRKRPRRILNVTAFEKCLKSGDVDEDQITNSTDDHSSLSLSSTSLNLKTPFVEVQTEKRGLLRKVSNRRKITEEEFGAAVNKQQIKGASSFVQAQQDLAEVTNSEGFTLGLSKLSEPDITTDIVHCNTALYALPNATTSNFSIVATQDKPTIMASQIQRDMREKVEETRMEGELGKEKSMYLFPNEEEDMARFPLQEEADGGETLKEEARRRTTMLKSEEKKDVAEFLTSLRDDKTVSDEAEEKDAQSEDADNSHPVEDVEAGSQSEEQEFEPSSQTEEEKDEEEVAADSEFQDNTEAEAEEEEDSAPDSQTEEEEEEAHSQSQEDVEAESQSNEDEDVATSQNGDESDGTMEEEEEKQALEQQEHVSEHMGHMLNAPNSALIMPVAEGTETAHRNSTLEMPQPYTNLPDLPEYVTHVDAAYAEYESDKDSFHPPEVMEYSDIGPLEEAAPQESSEQEGEWEEEEDAELPLKTPAFVKEKRNFFLPRPLVSPPVFKDDPSGTSEAVPSAKPKQVRQRKSRSTKKEACLPKNYLMGVFKHFAKTKVSADVYPVLSETMDKYFDRLAEDLETYAVHAKRKTIDVKDAELLLRRQGYVNNKVPVEVLIEKYLRMDQRQLLIPIATKGNVVFPKKPR</sequence>
<feature type="compositionally biased region" description="Acidic residues" evidence="6">
    <location>
        <begin position="431"/>
        <end position="482"/>
    </location>
</feature>
<reference evidence="9" key="1">
    <citation type="submission" date="2025-08" db="UniProtKB">
        <authorList>
            <consortium name="RefSeq"/>
        </authorList>
    </citation>
    <scope>IDENTIFICATION</scope>
</reference>
<dbReference type="CTD" id="80152"/>
<evidence type="ECO:0000256" key="1">
    <source>
        <dbReference type="ARBA" id="ARBA00004123"/>
    </source>
</evidence>
<dbReference type="AlphaFoldDB" id="A0A6P7KC80"/>
<protein>
    <submittedName>
        <fullName evidence="9">Centromere protein T isoform X1</fullName>
    </submittedName>
</protein>
<feature type="region of interest" description="Disordered" evidence="6">
    <location>
        <begin position="360"/>
        <end position="384"/>
    </location>
</feature>
<dbReference type="InterPro" id="IPR035425">
    <property type="entry name" value="CENP-T/H4_C"/>
</dbReference>
<dbReference type="GO" id="GO:0005634">
    <property type="term" value="C:nucleus"/>
    <property type="evidence" value="ECO:0007669"/>
    <property type="project" value="UniProtKB-SubCell"/>
</dbReference>
<feature type="compositionally biased region" description="Basic and acidic residues" evidence="6">
    <location>
        <begin position="367"/>
        <end position="384"/>
    </location>
</feature>
<dbReference type="GO" id="GO:0046982">
    <property type="term" value="F:protein heterodimerization activity"/>
    <property type="evidence" value="ECO:0007669"/>
    <property type="project" value="InterPro"/>
</dbReference>
<evidence type="ECO:0000313" key="8">
    <source>
        <dbReference type="Proteomes" id="UP000515145"/>
    </source>
</evidence>
<proteinExistence type="inferred from homology"/>
<keyword evidence="5" id="KW-0539">Nucleus</keyword>
<feature type="compositionally biased region" description="Basic residues" evidence="6">
    <location>
        <begin position="676"/>
        <end position="685"/>
    </location>
</feature>
<dbReference type="PANTHER" id="PTHR46904">
    <property type="entry name" value="CENTROMERE PROTEIN T"/>
    <property type="match status" value="1"/>
</dbReference>
<feature type="region of interest" description="Disordered" evidence="6">
    <location>
        <begin position="658"/>
        <end position="687"/>
    </location>
</feature>
<dbReference type="InterPro" id="IPR028255">
    <property type="entry name" value="CENP-T"/>
</dbReference>
<evidence type="ECO:0000256" key="2">
    <source>
        <dbReference type="ARBA" id="ARBA00004286"/>
    </source>
</evidence>
<evidence type="ECO:0000256" key="5">
    <source>
        <dbReference type="ARBA" id="ARBA00023242"/>
    </source>
</evidence>
<dbReference type="OrthoDB" id="10071681at2759"/>
<dbReference type="GO" id="GO:0000776">
    <property type="term" value="C:kinetochore"/>
    <property type="evidence" value="ECO:0007669"/>
    <property type="project" value="InterPro"/>
</dbReference>
<evidence type="ECO:0000259" key="7">
    <source>
        <dbReference type="Pfam" id="PF15511"/>
    </source>
</evidence>
<feature type="compositionally biased region" description="Acidic residues" evidence="6">
    <location>
        <begin position="619"/>
        <end position="632"/>
    </location>
</feature>
<dbReference type="RefSeq" id="XP_028287064.1">
    <property type="nucleotide sequence ID" value="XM_028431263.1"/>
</dbReference>
<feature type="compositionally biased region" description="Polar residues" evidence="6">
    <location>
        <begin position="82"/>
        <end position="97"/>
    </location>
</feature>
<dbReference type="InParanoid" id="A0A6P7KC80"/>
<feature type="region of interest" description="Disordered" evidence="6">
    <location>
        <begin position="18"/>
        <end position="98"/>
    </location>
</feature>
<feature type="compositionally biased region" description="Polar residues" evidence="6">
    <location>
        <begin position="25"/>
        <end position="36"/>
    </location>
</feature>
<dbReference type="GO" id="GO:0000278">
    <property type="term" value="P:mitotic cell cycle"/>
    <property type="evidence" value="ECO:0007669"/>
    <property type="project" value="TreeGrafter"/>
</dbReference>
<dbReference type="GO" id="GO:0051382">
    <property type="term" value="P:kinetochore assembly"/>
    <property type="evidence" value="ECO:0007669"/>
    <property type="project" value="InterPro"/>
</dbReference>
<dbReference type="GO" id="GO:0003677">
    <property type="term" value="F:DNA binding"/>
    <property type="evidence" value="ECO:0007669"/>
    <property type="project" value="InterPro"/>
</dbReference>
<dbReference type="CDD" id="cd22920">
    <property type="entry name" value="HFD_CENP-T"/>
    <property type="match status" value="1"/>
</dbReference>
<dbReference type="Gene3D" id="1.10.20.10">
    <property type="entry name" value="Histone, subunit A"/>
    <property type="match status" value="1"/>
</dbReference>
<dbReference type="SUPFAM" id="SSF47113">
    <property type="entry name" value="Histone-fold"/>
    <property type="match status" value="1"/>
</dbReference>
<feature type="compositionally biased region" description="Acidic residues" evidence="6">
    <location>
        <begin position="510"/>
        <end position="521"/>
    </location>
</feature>
<feature type="compositionally biased region" description="Acidic residues" evidence="6">
    <location>
        <begin position="489"/>
        <end position="503"/>
    </location>
</feature>
<dbReference type="PANTHER" id="PTHR46904:SF1">
    <property type="entry name" value="CENTROMERE PROTEIN T"/>
    <property type="match status" value="1"/>
</dbReference>
<organism evidence="8 9">
    <name type="scientific">Parambassis ranga</name>
    <name type="common">Indian glassy fish</name>
    <dbReference type="NCBI Taxonomy" id="210632"/>
    <lineage>
        <taxon>Eukaryota</taxon>
        <taxon>Metazoa</taxon>
        <taxon>Chordata</taxon>
        <taxon>Craniata</taxon>
        <taxon>Vertebrata</taxon>
        <taxon>Euteleostomi</taxon>
        <taxon>Actinopterygii</taxon>
        <taxon>Neopterygii</taxon>
        <taxon>Teleostei</taxon>
        <taxon>Neoteleostei</taxon>
        <taxon>Acanthomorphata</taxon>
        <taxon>Ovalentaria</taxon>
        <taxon>Ambassidae</taxon>
        <taxon>Parambassis</taxon>
    </lineage>
</organism>
<gene>
    <name evidence="9" type="primary">cenpt</name>
</gene>
<evidence type="ECO:0000313" key="9">
    <source>
        <dbReference type="RefSeq" id="XP_028287064.1"/>
    </source>
</evidence>
<feature type="compositionally biased region" description="Basic and acidic residues" evidence="6">
    <location>
        <begin position="397"/>
        <end position="422"/>
    </location>
</feature>
<dbReference type="GeneID" id="114452130"/>
<evidence type="ECO:0000256" key="4">
    <source>
        <dbReference type="ARBA" id="ARBA00022454"/>
    </source>
</evidence>
<keyword evidence="8" id="KW-1185">Reference proteome</keyword>
<comment type="subcellular location">
    <subcellularLocation>
        <location evidence="2">Chromosome</location>
    </subcellularLocation>
    <subcellularLocation>
        <location evidence="1">Nucleus</location>
    </subcellularLocation>
</comment>
<comment type="similarity">
    <text evidence="3">Belongs to the CENP-T/CNN1 family.</text>
</comment>
<dbReference type="GO" id="GO:0007059">
    <property type="term" value="P:chromosome segregation"/>
    <property type="evidence" value="ECO:0007669"/>
    <property type="project" value="TreeGrafter"/>
</dbReference>
<dbReference type="Pfam" id="PF15511">
    <property type="entry name" value="CENP-T_C"/>
    <property type="match status" value="1"/>
</dbReference>
<accession>A0A6P7KC80</accession>
<dbReference type="Proteomes" id="UP000515145">
    <property type="component" value="Chromosome 19"/>
</dbReference>
<evidence type="ECO:0000256" key="3">
    <source>
        <dbReference type="ARBA" id="ARBA00010137"/>
    </source>
</evidence>
<feature type="region of interest" description="Disordered" evidence="6">
    <location>
        <begin position="397"/>
        <end position="543"/>
    </location>
</feature>
<evidence type="ECO:0000256" key="6">
    <source>
        <dbReference type="SAM" id="MobiDB-lite"/>
    </source>
</evidence>
<name>A0A6P7KC80_9TELE</name>
<dbReference type="InterPro" id="IPR009072">
    <property type="entry name" value="Histone-fold"/>
</dbReference>
<feature type="compositionally biased region" description="Basic and acidic residues" evidence="6">
    <location>
        <begin position="522"/>
        <end position="536"/>
    </location>
</feature>
<feature type="region of interest" description="Disordered" evidence="6">
    <location>
        <begin position="612"/>
        <end position="636"/>
    </location>
</feature>
<keyword evidence="4" id="KW-0158">Chromosome</keyword>